<evidence type="ECO:0000259" key="1">
    <source>
        <dbReference type="Pfam" id="PF13336"/>
    </source>
</evidence>
<gene>
    <name evidence="2" type="ORF">GCM10008024_24450</name>
    <name evidence="3" type="ORF">SAMN05444006_110119</name>
</gene>
<proteinExistence type="predicted"/>
<evidence type="ECO:0000313" key="2">
    <source>
        <dbReference type="EMBL" id="GHE02964.1"/>
    </source>
</evidence>
<keyword evidence="4" id="KW-1185">Reference proteome</keyword>
<dbReference type="InterPro" id="IPR026888">
    <property type="entry name" value="AcetylCoA_hyd_C"/>
</dbReference>
<dbReference type="PANTHER" id="PTHR21432:SF20">
    <property type="entry name" value="ACETYL-COA HYDROLASE"/>
    <property type="match status" value="1"/>
</dbReference>
<dbReference type="Proteomes" id="UP000199541">
    <property type="component" value="Unassembled WGS sequence"/>
</dbReference>
<dbReference type="PANTHER" id="PTHR21432">
    <property type="entry name" value="ACETYL-COA HYDROLASE-RELATED"/>
    <property type="match status" value="1"/>
</dbReference>
<reference evidence="3 4" key="2">
    <citation type="submission" date="2016-10" db="EMBL/GenBank/DDBJ databases">
        <authorList>
            <person name="Varghese N."/>
            <person name="Submissions S."/>
        </authorList>
    </citation>
    <scope>NUCLEOTIDE SEQUENCE [LARGE SCALE GENOMIC DNA]</scope>
    <source>
        <strain evidence="3 4">DSM 24802</strain>
    </source>
</reference>
<dbReference type="GO" id="GO:0008775">
    <property type="term" value="F:acetate CoA-transferase activity"/>
    <property type="evidence" value="ECO:0007669"/>
    <property type="project" value="InterPro"/>
</dbReference>
<organism evidence="2 5">
    <name type="scientific">Allgaiera indica</name>
    <dbReference type="NCBI Taxonomy" id="765699"/>
    <lineage>
        <taxon>Bacteria</taxon>
        <taxon>Pseudomonadati</taxon>
        <taxon>Pseudomonadota</taxon>
        <taxon>Alphaproteobacteria</taxon>
        <taxon>Rhodobacterales</taxon>
        <taxon>Paracoccaceae</taxon>
        <taxon>Allgaiera</taxon>
    </lineage>
</organism>
<comment type="caution">
    <text evidence="2">The sequence shown here is derived from an EMBL/GenBank/DDBJ whole genome shotgun (WGS) entry which is preliminary data.</text>
</comment>
<feature type="domain" description="Acetyl-CoA hydrolase/transferase C-terminal" evidence="1">
    <location>
        <begin position="266"/>
        <end position="413"/>
    </location>
</feature>
<evidence type="ECO:0000313" key="4">
    <source>
        <dbReference type="Proteomes" id="UP000199541"/>
    </source>
</evidence>
<dbReference type="GO" id="GO:0016787">
    <property type="term" value="F:hydrolase activity"/>
    <property type="evidence" value="ECO:0007669"/>
    <property type="project" value="UniProtKB-KW"/>
</dbReference>
<dbReference type="EMBL" id="BNAB01000011">
    <property type="protein sequence ID" value="GHE02964.1"/>
    <property type="molecule type" value="Genomic_DNA"/>
</dbReference>
<dbReference type="Proteomes" id="UP000634647">
    <property type="component" value="Unassembled WGS sequence"/>
</dbReference>
<dbReference type="GO" id="GO:0006083">
    <property type="term" value="P:acetate metabolic process"/>
    <property type="evidence" value="ECO:0007669"/>
    <property type="project" value="InterPro"/>
</dbReference>
<dbReference type="InterPro" id="IPR037171">
    <property type="entry name" value="NagB/RpiA_transferase-like"/>
</dbReference>
<dbReference type="InterPro" id="IPR038460">
    <property type="entry name" value="AcetylCoA_hyd_C_sf"/>
</dbReference>
<evidence type="ECO:0000313" key="3">
    <source>
        <dbReference type="EMBL" id="SDX13793.1"/>
    </source>
</evidence>
<dbReference type="Pfam" id="PF13336">
    <property type="entry name" value="AcetylCoA_hyd_C"/>
    <property type="match status" value="1"/>
</dbReference>
<reference evidence="2" key="3">
    <citation type="submission" date="2023-06" db="EMBL/GenBank/DDBJ databases">
        <authorList>
            <person name="Sun Q."/>
            <person name="Zhou Y."/>
        </authorList>
    </citation>
    <scope>NUCLEOTIDE SEQUENCE</scope>
    <source>
        <strain evidence="2">CGMCC 1.10859</strain>
    </source>
</reference>
<name>A0AAN5A0T1_9RHOB</name>
<sequence length="422" mass="44183">MKIQPLSDFSFVPHLRPGDRIFAGQATAEPRGLLRRLLEEARAGLLPQVRLFVGPIYSDTFAQGLPDSIQLESYGAMGRLSALARAGRISVFPAHLSALGREIEAGRLRADVALLQLRPAPERAGWNLGLARDLIFQAAARARCILGEHQPGMPACHGGDFPADLPLAALARAETGPVELPVPPPDATARAIAAHIAALVPDGAVLQLGIGTIPNSICAALAGHRDLGLHSGVVGDGLVDLVESGALTNARKEHDRGISIAGIAMGTRRLNDHVDGNRAFRLAGPEITHDLATIATLSRVHAINSALEVDLTGQIGAEAVGGRYLGGVGGLVDFQRAAQASAGGRAIIALPSVTAGGESRIVARVGTVTCARSDADVFVTEHGVADLRGQPFEARARRMIAIAAPQHREALDRAWHAMRGRA</sequence>
<protein>
    <submittedName>
        <fullName evidence="2">4-hydroxybutyrate CoA-transferase</fullName>
    </submittedName>
    <submittedName>
        <fullName evidence="3">Acetyl-CoA hydrolase</fullName>
    </submittedName>
</protein>
<dbReference type="EMBL" id="FNOB01000010">
    <property type="protein sequence ID" value="SDX13793.1"/>
    <property type="molecule type" value="Genomic_DNA"/>
</dbReference>
<evidence type="ECO:0000313" key="5">
    <source>
        <dbReference type="Proteomes" id="UP000634647"/>
    </source>
</evidence>
<dbReference type="RefSeq" id="WP_035846021.1">
    <property type="nucleotide sequence ID" value="NZ_BNAB01000011.1"/>
</dbReference>
<dbReference type="Gene3D" id="3.40.1080.10">
    <property type="entry name" value="Glutaconate Coenzyme A-transferase"/>
    <property type="match status" value="1"/>
</dbReference>
<keyword evidence="3" id="KW-0378">Hydrolase</keyword>
<accession>A0AAN5A0T1</accession>
<reference evidence="2" key="1">
    <citation type="journal article" date="2014" name="Int. J. Syst. Evol. Microbiol.">
        <title>Complete genome sequence of Corynebacterium casei LMG S-19264T (=DSM 44701T), isolated from a smear-ripened cheese.</title>
        <authorList>
            <consortium name="US DOE Joint Genome Institute (JGI-PGF)"/>
            <person name="Walter F."/>
            <person name="Albersmeier A."/>
            <person name="Kalinowski J."/>
            <person name="Ruckert C."/>
        </authorList>
    </citation>
    <scope>NUCLEOTIDE SEQUENCE</scope>
    <source>
        <strain evidence="2">CGMCC 1.10859</strain>
    </source>
</reference>
<dbReference type="Gene3D" id="3.40.1080.20">
    <property type="entry name" value="Acetyl-CoA hydrolase/transferase C-terminal domain"/>
    <property type="match status" value="1"/>
</dbReference>
<dbReference type="InterPro" id="IPR046433">
    <property type="entry name" value="ActCoA_hydro"/>
</dbReference>
<dbReference type="AlphaFoldDB" id="A0AAN5A0T1"/>
<dbReference type="Gene3D" id="3.30.750.70">
    <property type="entry name" value="4-hydroxybutyrate coenzyme like domains"/>
    <property type="match status" value="1"/>
</dbReference>
<dbReference type="SUPFAM" id="SSF100950">
    <property type="entry name" value="NagB/RpiA/CoA transferase-like"/>
    <property type="match status" value="2"/>
</dbReference>